<dbReference type="EMBL" id="PGTO01000018">
    <property type="protein sequence ID" value="RAU20648.1"/>
    <property type="molecule type" value="Genomic_DNA"/>
</dbReference>
<dbReference type="NCBIfam" id="NF012211">
    <property type="entry name" value="tand_rpt_95"/>
    <property type="match status" value="6"/>
</dbReference>
<dbReference type="InterPro" id="IPR010221">
    <property type="entry name" value="VCBS_dom"/>
</dbReference>
<gene>
    <name evidence="3" type="ORF">CU669_17040</name>
</gene>
<feature type="region of interest" description="Disordered" evidence="1">
    <location>
        <begin position="1"/>
        <end position="23"/>
    </location>
</feature>
<comment type="caution">
    <text evidence="3">The sequence shown here is derived from an EMBL/GenBank/DDBJ whole genome shotgun (WGS) entry which is preliminary data.</text>
</comment>
<dbReference type="CDD" id="cd11304">
    <property type="entry name" value="Cadherin_repeat"/>
    <property type="match status" value="1"/>
</dbReference>
<feature type="domain" description="Cadherin" evidence="2">
    <location>
        <begin position="1142"/>
        <end position="1269"/>
    </location>
</feature>
<feature type="non-terminal residue" evidence="3">
    <location>
        <position position="1"/>
    </location>
</feature>
<evidence type="ECO:0000313" key="3">
    <source>
        <dbReference type="EMBL" id="RAU20648.1"/>
    </source>
</evidence>
<dbReference type="GO" id="GO:0007156">
    <property type="term" value="P:homophilic cell adhesion via plasma membrane adhesion molecules"/>
    <property type="evidence" value="ECO:0007669"/>
    <property type="project" value="InterPro"/>
</dbReference>
<evidence type="ECO:0000313" key="4">
    <source>
        <dbReference type="Proteomes" id="UP000251075"/>
    </source>
</evidence>
<dbReference type="Pfam" id="PF17963">
    <property type="entry name" value="Big_9"/>
    <property type="match status" value="8"/>
</dbReference>
<dbReference type="Pfam" id="PF13448">
    <property type="entry name" value="DUF4114"/>
    <property type="match status" value="2"/>
</dbReference>
<dbReference type="InterPro" id="IPR002126">
    <property type="entry name" value="Cadherin-like_dom"/>
</dbReference>
<feature type="region of interest" description="Disordered" evidence="1">
    <location>
        <begin position="1837"/>
        <end position="1903"/>
    </location>
</feature>
<dbReference type="InterPro" id="IPR011049">
    <property type="entry name" value="Serralysin-like_metalloprot_C"/>
</dbReference>
<dbReference type="OrthoDB" id="7875798at2"/>
<dbReference type="GO" id="GO:0016020">
    <property type="term" value="C:membrane"/>
    <property type="evidence" value="ECO:0007669"/>
    <property type="project" value="InterPro"/>
</dbReference>
<feature type="compositionally biased region" description="Basic and acidic residues" evidence="1">
    <location>
        <begin position="1864"/>
        <end position="1874"/>
    </location>
</feature>
<name>A0A364NU88_9PROT</name>
<evidence type="ECO:0000256" key="1">
    <source>
        <dbReference type="SAM" id="MobiDB-lite"/>
    </source>
</evidence>
<protein>
    <recommendedName>
        <fullName evidence="2">Cadherin domain-containing protein</fullName>
    </recommendedName>
</protein>
<dbReference type="Pfam" id="PF17803">
    <property type="entry name" value="Cadherin_4"/>
    <property type="match status" value="1"/>
</dbReference>
<dbReference type="GO" id="GO:0005509">
    <property type="term" value="F:calcium ion binding"/>
    <property type="evidence" value="ECO:0007669"/>
    <property type="project" value="InterPro"/>
</dbReference>
<organism evidence="3 4">
    <name type="scientific">Paramagnetospirillum kuznetsovii</name>
    <dbReference type="NCBI Taxonomy" id="2053833"/>
    <lineage>
        <taxon>Bacteria</taxon>
        <taxon>Pseudomonadati</taxon>
        <taxon>Pseudomonadota</taxon>
        <taxon>Alphaproteobacteria</taxon>
        <taxon>Rhodospirillales</taxon>
        <taxon>Magnetospirillaceae</taxon>
        <taxon>Paramagnetospirillum</taxon>
    </lineage>
</organism>
<dbReference type="InterPro" id="IPR001343">
    <property type="entry name" value="Hemolysn_Ca-bd"/>
</dbReference>
<dbReference type="PROSITE" id="PS50268">
    <property type="entry name" value="CADHERIN_2"/>
    <property type="match status" value="1"/>
</dbReference>
<dbReference type="SUPFAM" id="SSF51120">
    <property type="entry name" value="beta-Roll"/>
    <property type="match status" value="1"/>
</dbReference>
<dbReference type="InterPro" id="IPR025193">
    <property type="entry name" value="DUF4114"/>
</dbReference>
<dbReference type="Proteomes" id="UP000251075">
    <property type="component" value="Unassembled WGS sequence"/>
</dbReference>
<dbReference type="Gene3D" id="2.60.40.10">
    <property type="entry name" value="Immunoglobulins"/>
    <property type="match status" value="3"/>
</dbReference>
<reference evidence="3 4" key="1">
    <citation type="submission" date="2017-11" db="EMBL/GenBank/DDBJ databases">
        <title>Draft genome sequence of magnetotactic bacterium Magnetospirillum kuznetsovii LBB-42.</title>
        <authorList>
            <person name="Grouzdev D.S."/>
            <person name="Rysina M.S."/>
            <person name="Baslerov R.V."/>
            <person name="Koziaeva V."/>
        </authorList>
    </citation>
    <scope>NUCLEOTIDE SEQUENCE [LARGE SCALE GENOMIC DNA]</scope>
    <source>
        <strain evidence="3 4">LBB-42</strain>
    </source>
</reference>
<sequence>TGDAKHVSEDSASVSGHVSVTDADHDQAVMQETTQETPEGTFTMGTDGNWSFAVNADAVQGMAAGESLTKEFKIHSADGTEQTVTVTIDGANDAATISGNTSAHVAEDGNATATGHLDAADVDHDQAHVQASTMVTDQGTFAIGTDGNWSFQVNSANADVQALGVGESMTKTFEVKSADGTATQTVSVIIDGGNDAPTISGSTNATATDHGGVSAGHVTATDVDAHDTLTYSFGSNADGSPITSLTTEHGSVSINSSTGEYSFTPNAGAASLGAGAKVTDGFTVTVSDGHGGTTSAHVGVDITGSNDGPVLNVSQQTMSGTESTSDAATVVTGHMTATDVDAGDTLSYTVTDNAASGHHGSLAVDASGNLTFTATDNNWSGSDSFHVQVSDGHGGTTTQTVNLNVGAAADAPELSLELGTGSSVTLPGETAEVTITSANMLAGDGGFSVSAFKLDGSAGTLSSNQYGFGVAGGASGDSAELGQSRGSSEKIVVDFDNDVSTANVSFGWLAGNERAHYDLFKDGVKVGEGTVAGITDNVDPTISISPTNGGNFDQIVFSAPSGGDNDYMIHSISFQEAEPGERVIDYPLNVSSSLTDTDGSESLAVSLNGLPEGAVIMDASGNVVGTAGNDGTWSLPGGQIDGLTLRVPADSEGFTLAATATSTESSNQDSASTSVSVNVQHINSDPTVTLEGGTGTEDNAVTGHVVGADVNTGDTLGYHVEGGVSDGHGNELLTTDHGVVSLDTATGEYTFTPNANWAGNDSFSVTVSDGNGGSVTQSVAVHVDAVADQAGVSVAIGNGTVTPNGSFTVTNLDGEAGYSNTYGYYVTDASGNPTSGHVIWANTHADVNQTVTITGVDPDHVGFFIIPNGHQNGGLADNTDISFTKDASGNWQAVDSHGTVLSGAGANVLFDKGWLNSDHLTHTEDTSRDGGNQNWEDLSGGGDRDYNDTNVSVSWNAAAPTATHPLTVIANFPDSDGSEAHAVKLTNLPAGASLYQDGHLLTPGADGSYSVDPTHLTGLSVKTPAGFSGDVNVTVEATSAENGTVATASASAVSVHDDLSNHGPSAAATASFSAHTDNAIAGSIAATDADGNHLSFSLGTGAAAPQHGSVVLGIDGTFTYTPNSNYTGSDHFSVTVSDGHGGTTTQVVTVSETNSGPTLSVAPLTTADDHTAIKATAAGRDADAGDTVSYSLLDGSGNHVTSLDTAHGHVTINATTGEYTFTPTNDSSLAVGKTLPDSFKVVATDNHGANSDPATVNVTITGSNDGPVVSASQQTMSGTESTSGAATTVTGARVVATDVDVGDTLSYTVTDNAASGHHGALSVDGSGNLSFTASDNNWSGSDSFHVQVSDGHGGTATQTVNVNVAGAADQATVGVSIGAGTESPGGSFTVTNLDNTASAGYHNTYGYYVMDASGNPTTGGVIWADVHASPNAVATVAGVDPDRIGFFIVPDGHSNNASLKDGAALTFSKDTSGNWQAMDSGGHALVGTGAKVLFDNSALNSDNHLVHAQDSGAVSGNQNWEDLAGGGDRDYNDVNMSVVWGAAAPTSTHPLTVTANFPDMDGSEGHAVKLSGLPAGATLYQDGVALTAVNGAYTVDPTHLTGLSVKTAAGFNGDINVTVTATTTEGSTTATATATASVHDDLSNHGPDAGAAASGSTLTNTALFGVVQATDADGDVLHFALGTGTDGAQHGSVVLLPDGNFTYTPASNFVGTDSFKVTIADGHGGTTTETVSVTVAAPNHAPVIDAAHTTASVTVDYAHTNTANIGQVTATDVDGDKLTYTVAAGGEHHGSLVMDSSSGSFFYDANDTSWSGKDVFTVNVSDGHGGSTNQTITINEIGGRTSGDGHSAGGLNDGQKVGWGNGGGRDESWGDKGSWEVGGAAHGDSHGGKSHNSHGGHVTNATDDGTNWGSGWYAWDSGNPGGAGTGDRFSIEGDNRHNEVYKGESGDTLIAAGGNDYLSLDNGAGKQMISGYDHIQMGNGEHATLDMTTPNMDYGNLTVAGGTGHDVIWTASGNDLITAGNGTTTVHAGAGNDTIVAGAGDDVLMGQDGSDTFMFDFGHGHATVDGGAGATWTDTLDLSTDMHAGATITITTADHQSWTVASDGDHHAAATVNLGLDKAGDVTIHSAGGDETIHFTNIESIKY</sequence>
<feature type="region of interest" description="Disordered" evidence="1">
    <location>
        <begin position="921"/>
        <end position="943"/>
    </location>
</feature>
<dbReference type="InterPro" id="IPR040853">
    <property type="entry name" value="RapA2_cadherin-like"/>
</dbReference>
<dbReference type="Pfam" id="PF00353">
    <property type="entry name" value="HemolysinCabind"/>
    <property type="match status" value="1"/>
</dbReference>
<dbReference type="NCBIfam" id="TIGR01965">
    <property type="entry name" value="VCBS_repeat"/>
    <property type="match status" value="8"/>
</dbReference>
<feature type="compositionally biased region" description="Gly residues" evidence="1">
    <location>
        <begin position="1840"/>
        <end position="1863"/>
    </location>
</feature>
<keyword evidence="4" id="KW-1185">Reference proteome</keyword>
<dbReference type="Gene3D" id="2.60.40.60">
    <property type="entry name" value="Cadherins"/>
    <property type="match status" value="2"/>
</dbReference>
<proteinExistence type="predicted"/>
<evidence type="ECO:0000259" key="2">
    <source>
        <dbReference type="PROSITE" id="PS50268"/>
    </source>
</evidence>
<accession>A0A364NU88</accession>
<dbReference type="Gene3D" id="2.60.40.3440">
    <property type="match status" value="4"/>
</dbReference>
<dbReference type="InterPro" id="IPR013783">
    <property type="entry name" value="Ig-like_fold"/>
</dbReference>